<dbReference type="GO" id="GO:0008270">
    <property type="term" value="F:zinc ion binding"/>
    <property type="evidence" value="ECO:0007669"/>
    <property type="project" value="UniProtKB-KW"/>
</dbReference>
<dbReference type="InterPro" id="IPR002893">
    <property type="entry name" value="Znf_MYND"/>
</dbReference>
<dbReference type="PROSITE" id="PS50865">
    <property type="entry name" value="ZF_MYND_2"/>
    <property type="match status" value="1"/>
</dbReference>
<keyword evidence="6" id="KW-0472">Membrane</keyword>
<name>A0ABD2UUN2_9SOLN</name>
<keyword evidence="1" id="KW-0479">Metal-binding</keyword>
<dbReference type="Gene3D" id="6.10.140.2220">
    <property type="match status" value="1"/>
</dbReference>
<proteinExistence type="predicted"/>
<evidence type="ECO:0000256" key="1">
    <source>
        <dbReference type="ARBA" id="ARBA00022723"/>
    </source>
</evidence>
<evidence type="ECO:0000256" key="6">
    <source>
        <dbReference type="SAM" id="Phobius"/>
    </source>
</evidence>
<protein>
    <recommendedName>
        <fullName evidence="7">MYND-type domain-containing protein</fullName>
    </recommendedName>
</protein>
<accession>A0ABD2UUN2</accession>
<feature type="region of interest" description="Disordered" evidence="5">
    <location>
        <begin position="244"/>
        <end position="423"/>
    </location>
</feature>
<organism evidence="8 9">
    <name type="scientific">Solanum stoloniferum</name>
    <dbReference type="NCBI Taxonomy" id="62892"/>
    <lineage>
        <taxon>Eukaryota</taxon>
        <taxon>Viridiplantae</taxon>
        <taxon>Streptophyta</taxon>
        <taxon>Embryophyta</taxon>
        <taxon>Tracheophyta</taxon>
        <taxon>Spermatophyta</taxon>
        <taxon>Magnoliopsida</taxon>
        <taxon>eudicotyledons</taxon>
        <taxon>Gunneridae</taxon>
        <taxon>Pentapetalae</taxon>
        <taxon>asterids</taxon>
        <taxon>lamiids</taxon>
        <taxon>Solanales</taxon>
        <taxon>Solanaceae</taxon>
        <taxon>Solanoideae</taxon>
        <taxon>Solaneae</taxon>
        <taxon>Solanum</taxon>
    </lineage>
</organism>
<feature type="domain" description="MYND-type" evidence="7">
    <location>
        <begin position="111"/>
        <end position="148"/>
    </location>
</feature>
<comment type="caution">
    <text evidence="8">The sequence shown here is derived from an EMBL/GenBank/DDBJ whole genome shotgun (WGS) entry which is preliminary data.</text>
</comment>
<keyword evidence="6" id="KW-1133">Transmembrane helix</keyword>
<feature type="compositionally biased region" description="Polar residues" evidence="5">
    <location>
        <begin position="293"/>
        <end position="328"/>
    </location>
</feature>
<keyword evidence="9" id="KW-1185">Reference proteome</keyword>
<dbReference type="EMBL" id="JBJKTR010000004">
    <property type="protein sequence ID" value="KAL3371652.1"/>
    <property type="molecule type" value="Genomic_DNA"/>
</dbReference>
<evidence type="ECO:0000259" key="7">
    <source>
        <dbReference type="PROSITE" id="PS50865"/>
    </source>
</evidence>
<evidence type="ECO:0000256" key="4">
    <source>
        <dbReference type="PROSITE-ProRule" id="PRU00134"/>
    </source>
</evidence>
<dbReference type="SUPFAM" id="SSF144232">
    <property type="entry name" value="HIT/MYND zinc finger-like"/>
    <property type="match status" value="1"/>
</dbReference>
<dbReference type="AlphaFoldDB" id="A0ABD2UUN2"/>
<keyword evidence="3" id="KW-0862">Zinc</keyword>
<gene>
    <name evidence="8" type="ORF">AABB24_008274</name>
</gene>
<feature type="compositionally biased region" description="Basic and acidic residues" evidence="5">
    <location>
        <begin position="167"/>
        <end position="190"/>
    </location>
</feature>
<sequence length="481" mass="52530">MLVGGDLGFLSSLVVAAFVAVFGPVLGFVVRRKWRRSVARREEIKRLLVLASEEAARVELQAAEEYGYGYGYRYESLKEEDEVFVETPASSAPPPTISTSYSGSRQLQYQCAVCSSPTSTRCSQCKAVRYCSGKCQILHWRQGHRNECRPVSNLDHLNDVEAKSHLKTYKQESDGSHLKSTEVEGRRSSESGDASPEEAALLRSKYFATSDGKHDTVGQSLTDSKCLNLNSSFVLHSSSCEHLDLSTSSGSSVDHSASDSNDSDASDSHRSAVIDTVKIQTNHSKVERFKPSYTEQPQLVQTADYDSTSGKYTHTKPSIHGDTQSKYWTSSTSSGTDDSSESSLTAPSTPSSGFWEGPVPYTRSRIGSLDSNADPPSKNACDIKISDSQSTSCRPPEIARPLIPEAGEQGSNSKKNLENPTPIMVEVLKPVNRAESRFEIKDQKESSRSSASRSVTSDQLDVHGSRDKCALTSEEGMISKM</sequence>
<dbReference type="Proteomes" id="UP001627284">
    <property type="component" value="Unassembled WGS sequence"/>
</dbReference>
<feature type="compositionally biased region" description="Basic and acidic residues" evidence="5">
    <location>
        <begin position="436"/>
        <end position="447"/>
    </location>
</feature>
<feature type="compositionally biased region" description="Low complexity" evidence="5">
    <location>
        <begin position="329"/>
        <end position="345"/>
    </location>
</feature>
<dbReference type="FunFam" id="6.10.140.2220:FF:000006">
    <property type="entry name" value="Ubiquitin carboxyl-terminal hydrolase 15"/>
    <property type="match status" value="1"/>
</dbReference>
<evidence type="ECO:0000313" key="8">
    <source>
        <dbReference type="EMBL" id="KAL3371652.1"/>
    </source>
</evidence>
<keyword evidence="6" id="KW-0812">Transmembrane</keyword>
<feature type="region of interest" description="Disordered" evidence="5">
    <location>
        <begin position="167"/>
        <end position="198"/>
    </location>
</feature>
<evidence type="ECO:0000313" key="9">
    <source>
        <dbReference type="Proteomes" id="UP001627284"/>
    </source>
</evidence>
<evidence type="ECO:0000256" key="2">
    <source>
        <dbReference type="ARBA" id="ARBA00022771"/>
    </source>
</evidence>
<feature type="transmembrane region" description="Helical" evidence="6">
    <location>
        <begin position="12"/>
        <end position="30"/>
    </location>
</feature>
<reference evidence="8 9" key="1">
    <citation type="submission" date="2024-05" db="EMBL/GenBank/DDBJ databases">
        <title>De novo assembly of an allotetraploid wild potato.</title>
        <authorList>
            <person name="Hosaka A.J."/>
        </authorList>
    </citation>
    <scope>NUCLEOTIDE SEQUENCE [LARGE SCALE GENOMIC DNA]</scope>
    <source>
        <tissue evidence="8">Young leaves</tissue>
    </source>
</reference>
<feature type="compositionally biased region" description="Low complexity" evidence="5">
    <location>
        <begin position="245"/>
        <end position="260"/>
    </location>
</feature>
<evidence type="ECO:0000256" key="5">
    <source>
        <dbReference type="SAM" id="MobiDB-lite"/>
    </source>
</evidence>
<feature type="compositionally biased region" description="Basic and acidic residues" evidence="5">
    <location>
        <begin position="460"/>
        <end position="469"/>
    </location>
</feature>
<evidence type="ECO:0000256" key="3">
    <source>
        <dbReference type="ARBA" id="ARBA00022833"/>
    </source>
</evidence>
<dbReference type="PROSITE" id="PS01360">
    <property type="entry name" value="ZF_MYND_1"/>
    <property type="match status" value="1"/>
</dbReference>
<feature type="region of interest" description="Disordered" evidence="5">
    <location>
        <begin position="436"/>
        <end position="481"/>
    </location>
</feature>
<dbReference type="Pfam" id="PF01753">
    <property type="entry name" value="zf-MYND"/>
    <property type="match status" value="1"/>
</dbReference>
<keyword evidence="2 4" id="KW-0863">Zinc-finger</keyword>